<keyword evidence="2" id="KW-1185">Reference proteome</keyword>
<evidence type="ECO:0000313" key="2">
    <source>
        <dbReference type="Proteomes" id="UP000746649"/>
    </source>
</evidence>
<dbReference type="Proteomes" id="UP000746649">
    <property type="component" value="Unassembled WGS sequence"/>
</dbReference>
<sequence>MNTKQAIESSVNIVIDESFFSRSAILSLVKRSSSSMEAFDFSDVHQFISWRQKNRYNIHSLIIHIHDLMHTMHEKIVHFLVNDINKLDIDSHKVIVVSDAVLKLKPLFMKELNIINFVDGRDEIDIISVQLKEYIEPSVNISDITSIKRHKIYYSQNLGSLLKSLSPAELIAVTNVYTGYSVKESSKNYNGHYKTLYNQRMSAIRKLGMHTVQDLIKYRHLISALYPVHNGVANNYFVDSYCCDSTSYVY</sequence>
<dbReference type="InterPro" id="IPR016032">
    <property type="entry name" value="Sig_transdc_resp-reg_C-effctor"/>
</dbReference>
<name>A0ABS0ZT77_9ENTR</name>
<accession>A0ABS0ZT77</accession>
<organism evidence="1 2">
    <name type="scientific">Citrobacter sedlakii</name>
    <dbReference type="NCBI Taxonomy" id="67826"/>
    <lineage>
        <taxon>Bacteria</taxon>
        <taxon>Pseudomonadati</taxon>
        <taxon>Pseudomonadota</taxon>
        <taxon>Gammaproteobacteria</taxon>
        <taxon>Enterobacterales</taxon>
        <taxon>Enterobacteriaceae</taxon>
        <taxon>Citrobacter</taxon>
        <taxon>Citrobacter freundii complex</taxon>
    </lineage>
</organism>
<comment type="caution">
    <text evidence="1">The sequence shown here is derived from an EMBL/GenBank/DDBJ whole genome shotgun (WGS) entry which is preliminary data.</text>
</comment>
<dbReference type="RefSeq" id="WP_200035517.1">
    <property type="nucleotide sequence ID" value="NZ_JADWND010000006.1"/>
</dbReference>
<dbReference type="EMBL" id="JADWND010000006">
    <property type="protein sequence ID" value="MBJ8382027.1"/>
    <property type="molecule type" value="Genomic_DNA"/>
</dbReference>
<evidence type="ECO:0000313" key="1">
    <source>
        <dbReference type="EMBL" id="MBJ8382027.1"/>
    </source>
</evidence>
<evidence type="ECO:0008006" key="3">
    <source>
        <dbReference type="Google" id="ProtNLM"/>
    </source>
</evidence>
<protein>
    <recommendedName>
        <fullName evidence="3">HTH luxR-type domain-containing protein</fullName>
    </recommendedName>
</protein>
<dbReference type="SUPFAM" id="SSF46894">
    <property type="entry name" value="C-terminal effector domain of the bipartite response regulators"/>
    <property type="match status" value="1"/>
</dbReference>
<reference evidence="1 2" key="1">
    <citation type="submission" date="2020-11" db="EMBL/GenBank/DDBJ databases">
        <title>Enhanced detection system for hospital associated transmission using whole genome sequencing surveillance.</title>
        <authorList>
            <person name="Harrison L.H."/>
            <person name="Van Tyne D."/>
            <person name="Marsh J.W."/>
            <person name="Griffith M.P."/>
            <person name="Snyder D.J."/>
            <person name="Cooper V.S."/>
            <person name="Mustapha M."/>
        </authorList>
    </citation>
    <scope>NUCLEOTIDE SEQUENCE [LARGE SCALE GENOMIC DNA]</scope>
    <source>
        <strain evidence="1 2">CB00117</strain>
    </source>
</reference>
<gene>
    <name evidence="1" type="ORF">I6M88_13765</name>
</gene>
<proteinExistence type="predicted"/>